<evidence type="ECO:0000313" key="3">
    <source>
        <dbReference type="Proteomes" id="UP000070133"/>
    </source>
</evidence>
<evidence type="ECO:0000256" key="1">
    <source>
        <dbReference type="SAM" id="MobiDB-lite"/>
    </source>
</evidence>
<proteinExistence type="predicted"/>
<dbReference type="AlphaFoldDB" id="A0A139H000"/>
<protein>
    <submittedName>
        <fullName evidence="2">Uncharacterized protein</fullName>
    </submittedName>
</protein>
<evidence type="ECO:0000313" key="2">
    <source>
        <dbReference type="EMBL" id="KXS95785.1"/>
    </source>
</evidence>
<feature type="compositionally biased region" description="Polar residues" evidence="1">
    <location>
        <begin position="42"/>
        <end position="90"/>
    </location>
</feature>
<keyword evidence="3" id="KW-1185">Reference proteome</keyword>
<comment type="caution">
    <text evidence="2">The sequence shown here is derived from an EMBL/GenBank/DDBJ whole genome shotgun (WGS) entry which is preliminary data.</text>
</comment>
<feature type="region of interest" description="Disordered" evidence="1">
    <location>
        <begin position="30"/>
        <end position="100"/>
    </location>
</feature>
<accession>A0A139H000</accession>
<organism evidence="2 3">
    <name type="scientific">Pseudocercospora eumusae</name>
    <dbReference type="NCBI Taxonomy" id="321146"/>
    <lineage>
        <taxon>Eukaryota</taxon>
        <taxon>Fungi</taxon>
        <taxon>Dikarya</taxon>
        <taxon>Ascomycota</taxon>
        <taxon>Pezizomycotina</taxon>
        <taxon>Dothideomycetes</taxon>
        <taxon>Dothideomycetidae</taxon>
        <taxon>Mycosphaerellales</taxon>
        <taxon>Mycosphaerellaceae</taxon>
        <taxon>Pseudocercospora</taxon>
    </lineage>
</organism>
<gene>
    <name evidence="2" type="ORF">AC578_6455</name>
</gene>
<dbReference type="Proteomes" id="UP000070133">
    <property type="component" value="Unassembled WGS sequence"/>
</dbReference>
<sequence length="100" mass="10120">MLGKVMVVSLMVAEREDRSAADRDVAGLQGASSAVGDMMAGETQSGSQKKATAASDSLDQFANGNKKSGATVGGTSVSAQDQIANQQTGSADHLGMGMRK</sequence>
<reference evidence="2 3" key="1">
    <citation type="submission" date="2015-07" db="EMBL/GenBank/DDBJ databases">
        <title>Comparative genomics of the Sigatoka disease complex on banana suggests a link between parallel evolutionary changes in Pseudocercospora fijiensis and Pseudocercospora eumusae and increased virulence on the banana host.</title>
        <authorList>
            <person name="Chang T.-C."/>
            <person name="Salvucci A."/>
            <person name="Crous P.W."/>
            <person name="Stergiopoulos I."/>
        </authorList>
    </citation>
    <scope>NUCLEOTIDE SEQUENCE [LARGE SCALE GENOMIC DNA]</scope>
    <source>
        <strain evidence="2 3">CBS 114824</strain>
    </source>
</reference>
<dbReference type="OrthoDB" id="3649678at2759"/>
<name>A0A139H000_9PEZI</name>
<dbReference type="EMBL" id="LFZN01000200">
    <property type="protein sequence ID" value="KXS95785.1"/>
    <property type="molecule type" value="Genomic_DNA"/>
</dbReference>